<dbReference type="PROSITE" id="PS51670">
    <property type="entry name" value="SHKT"/>
    <property type="match status" value="1"/>
</dbReference>
<evidence type="ECO:0000256" key="3">
    <source>
        <dbReference type="PROSITE-ProRule" id="PRU01005"/>
    </source>
</evidence>
<keyword evidence="5" id="KW-1185">Reference proteome</keyword>
<evidence type="ECO:0000256" key="1">
    <source>
        <dbReference type="ARBA" id="ARBA00022729"/>
    </source>
</evidence>
<dbReference type="PANTHER" id="PTHR46219">
    <property type="entry name" value="PROTEIN CBG11138"/>
    <property type="match status" value="1"/>
</dbReference>
<dbReference type="Pfam" id="PF01549">
    <property type="entry name" value="ShK"/>
    <property type="match status" value="2"/>
</dbReference>
<protein>
    <submittedName>
        <fullName evidence="6">ShKT domain-containing protein</fullName>
    </submittedName>
</protein>
<organism evidence="5 6">
    <name type="scientific">Parascaris univalens</name>
    <name type="common">Nematode worm</name>
    <dbReference type="NCBI Taxonomy" id="6257"/>
    <lineage>
        <taxon>Eukaryota</taxon>
        <taxon>Metazoa</taxon>
        <taxon>Ecdysozoa</taxon>
        <taxon>Nematoda</taxon>
        <taxon>Chromadorea</taxon>
        <taxon>Rhabditida</taxon>
        <taxon>Spirurina</taxon>
        <taxon>Ascaridomorpha</taxon>
        <taxon>Ascaridoidea</taxon>
        <taxon>Ascarididae</taxon>
        <taxon>Parascaris</taxon>
    </lineage>
</organism>
<dbReference type="PANTHER" id="PTHR46219:SF5">
    <property type="entry name" value="SHKT DOMAIN-CONTAINING PROTEIN"/>
    <property type="match status" value="1"/>
</dbReference>
<keyword evidence="2" id="KW-1015">Disulfide bond</keyword>
<evidence type="ECO:0000256" key="2">
    <source>
        <dbReference type="ARBA" id="ARBA00023157"/>
    </source>
</evidence>
<accession>A0A915BDZ9</accession>
<keyword evidence="1" id="KW-0732">Signal</keyword>
<evidence type="ECO:0000313" key="5">
    <source>
        <dbReference type="Proteomes" id="UP000887569"/>
    </source>
</evidence>
<dbReference type="SMART" id="SM00254">
    <property type="entry name" value="ShKT"/>
    <property type="match status" value="2"/>
</dbReference>
<name>A0A915BDZ9_PARUN</name>
<reference evidence="6" key="1">
    <citation type="submission" date="2022-11" db="UniProtKB">
        <authorList>
            <consortium name="WormBaseParasite"/>
        </authorList>
    </citation>
    <scope>IDENTIFICATION</scope>
</reference>
<dbReference type="InterPro" id="IPR003582">
    <property type="entry name" value="ShKT_dom"/>
</dbReference>
<sequence length="238" mass="25744">MHGKQSGVKMQATKETEISLQSFIINRSPDEERALCGNFKRTHQNKSPRAAFEHCNFRLRPSIFRNRACLVMTDGTFLCPTNYTCFLGQCYLATSPCLILSGTMVCPSTTMTCIGAPTATGNACVVLQSSQATTVPSITTAPTVTCVDLAAPGQVSDCPQKAYLCNNAIYYAFMTQQCPKTCNRCPGSSVSTQNPGTICQDLVGANGISNCAQTAYLCNNPVYYNLMTQQCPRTCGRC</sequence>
<comment type="caution">
    <text evidence="3">Lacks conserved residue(s) required for the propagation of feature annotation.</text>
</comment>
<feature type="domain" description="ShKT" evidence="4">
    <location>
        <begin position="191"/>
        <end position="238"/>
    </location>
</feature>
<dbReference type="FunFam" id="1.10.10.1940:FF:000002">
    <property type="entry name" value="PHAryngeal gland Toxin-related"/>
    <property type="match status" value="2"/>
</dbReference>
<evidence type="ECO:0000313" key="6">
    <source>
        <dbReference type="WBParaSite" id="PgR036_g046_t03"/>
    </source>
</evidence>
<proteinExistence type="predicted"/>
<dbReference type="Proteomes" id="UP000887569">
    <property type="component" value="Unplaced"/>
</dbReference>
<evidence type="ECO:0000259" key="4">
    <source>
        <dbReference type="PROSITE" id="PS51670"/>
    </source>
</evidence>
<dbReference type="Gene3D" id="1.10.10.1940">
    <property type="match status" value="2"/>
</dbReference>
<dbReference type="WBParaSite" id="PgR036_g046_t03">
    <property type="protein sequence ID" value="PgR036_g046_t03"/>
    <property type="gene ID" value="PgR036_g046"/>
</dbReference>
<dbReference type="AlphaFoldDB" id="A0A915BDZ9"/>